<reference evidence="2" key="1">
    <citation type="submission" date="2014-11" db="EMBL/GenBank/DDBJ databases">
        <authorList>
            <person name="Hornung B.V."/>
        </authorList>
    </citation>
    <scope>NUCLEOTIDE SEQUENCE</scope>
    <source>
        <strain evidence="2">INE</strain>
    </source>
</reference>
<sequence length="121" mass="13346">MSWWGNLRCKVAAPSKKEDGVTNTEMEETLKAFANTLRSLGHSEKEIETMIAPVYELYRELKADLARLTESSREDGDRCSFPTNGTSEAPFFGGKGDGFALTGLGNFRAYTKSLIVSRQAS</sequence>
<evidence type="ECO:0000313" key="1">
    <source>
        <dbReference type="EMBL" id="CAA7600093.1"/>
    </source>
</evidence>
<keyword evidence="3" id="KW-1185">Reference proteome</keyword>
<protein>
    <submittedName>
        <fullName evidence="1">Uncharacterized protein</fullName>
    </submittedName>
</protein>
<dbReference type="Proteomes" id="UP000836597">
    <property type="component" value="Chromosome"/>
</dbReference>
<proteinExistence type="predicted"/>
<name>A0A8S0VVT2_9FIRM</name>
<accession>A0A8S0VVT2</accession>
<organism evidence="1">
    <name type="scientific">Acididesulfobacillus acetoxydans</name>
    <dbReference type="NCBI Taxonomy" id="1561005"/>
    <lineage>
        <taxon>Bacteria</taxon>
        <taxon>Bacillati</taxon>
        <taxon>Bacillota</taxon>
        <taxon>Clostridia</taxon>
        <taxon>Eubacteriales</taxon>
        <taxon>Peptococcaceae</taxon>
        <taxon>Acididesulfobacillus</taxon>
    </lineage>
</organism>
<dbReference type="Proteomes" id="UP001071230">
    <property type="component" value="Unassembled WGS sequence"/>
</dbReference>
<dbReference type="EMBL" id="LR746496">
    <property type="protein sequence ID" value="CAA7600093.1"/>
    <property type="molecule type" value="Genomic_DNA"/>
</dbReference>
<dbReference type="EMBL" id="CDGJ01000061">
    <property type="protein sequence ID" value="CEJ07663.1"/>
    <property type="molecule type" value="Genomic_DNA"/>
</dbReference>
<gene>
    <name evidence="1" type="ORF">DEACI_0743</name>
    <name evidence="2" type="ORF">DEACI_2129</name>
</gene>
<reference evidence="1" key="2">
    <citation type="submission" date="2020-01" db="EMBL/GenBank/DDBJ databases">
        <authorList>
            <person name="Hornung B."/>
        </authorList>
    </citation>
    <scope>NUCLEOTIDE SEQUENCE</scope>
    <source>
        <strain evidence="1">PacBioINE</strain>
    </source>
</reference>
<evidence type="ECO:0000313" key="2">
    <source>
        <dbReference type="EMBL" id="CEJ07663.1"/>
    </source>
</evidence>
<dbReference type="AlphaFoldDB" id="A0A8S0VVT2"/>
<dbReference type="KEGG" id="aacx:DEACI_0743"/>
<evidence type="ECO:0000313" key="3">
    <source>
        <dbReference type="Proteomes" id="UP001071230"/>
    </source>
</evidence>